<feature type="transmembrane region" description="Helical" evidence="7">
    <location>
        <begin position="110"/>
        <end position="134"/>
    </location>
</feature>
<comment type="subcellular location">
    <subcellularLocation>
        <location evidence="1 7">Cell membrane</location>
        <topology evidence="1 7">Multi-pass membrane protein</topology>
    </subcellularLocation>
</comment>
<dbReference type="PANTHER" id="PTHR33508">
    <property type="entry name" value="UPF0056 MEMBRANE PROTEIN YHCE"/>
    <property type="match status" value="1"/>
</dbReference>
<evidence type="ECO:0000313" key="8">
    <source>
        <dbReference type="EMBL" id="PWA08739.1"/>
    </source>
</evidence>
<dbReference type="Pfam" id="PF01914">
    <property type="entry name" value="MarC"/>
    <property type="match status" value="1"/>
</dbReference>
<feature type="transmembrane region" description="Helical" evidence="7">
    <location>
        <begin position="39"/>
        <end position="57"/>
    </location>
</feature>
<evidence type="ECO:0000256" key="7">
    <source>
        <dbReference type="RuleBase" id="RU362048"/>
    </source>
</evidence>
<accession>A0A2U1JUV2</accession>
<dbReference type="GO" id="GO:0005886">
    <property type="term" value="C:plasma membrane"/>
    <property type="evidence" value="ECO:0007669"/>
    <property type="project" value="UniProtKB-SubCell"/>
</dbReference>
<dbReference type="OrthoDB" id="21094at2"/>
<feature type="transmembrane region" description="Helical" evidence="7">
    <location>
        <begin position="169"/>
        <end position="193"/>
    </location>
</feature>
<feature type="transmembrane region" description="Helical" evidence="7">
    <location>
        <begin position="6"/>
        <end position="27"/>
    </location>
</feature>
<dbReference type="RefSeq" id="WP_116763466.1">
    <property type="nucleotide sequence ID" value="NZ_QCZH01000011.1"/>
</dbReference>
<dbReference type="InterPro" id="IPR002771">
    <property type="entry name" value="Multi_antbiot-R_MarC"/>
</dbReference>
<evidence type="ECO:0000256" key="1">
    <source>
        <dbReference type="ARBA" id="ARBA00004651"/>
    </source>
</evidence>
<reference evidence="8 9" key="1">
    <citation type="submission" date="2018-04" db="EMBL/GenBank/DDBJ databases">
        <title>Flavobacterium sp. nov., isolated from glacier ice.</title>
        <authorList>
            <person name="Liu Q."/>
            <person name="Xin Y.-H."/>
        </authorList>
    </citation>
    <scope>NUCLEOTIDE SEQUENCE [LARGE SCALE GENOMIC DNA]</scope>
    <source>
        <strain evidence="8 9">LB2P30</strain>
    </source>
</reference>
<dbReference type="EMBL" id="QCZH01000011">
    <property type="protein sequence ID" value="PWA08739.1"/>
    <property type="molecule type" value="Genomic_DNA"/>
</dbReference>
<feature type="transmembrane region" description="Helical" evidence="7">
    <location>
        <begin position="140"/>
        <end position="162"/>
    </location>
</feature>
<comment type="caution">
    <text evidence="8">The sequence shown here is derived from an EMBL/GenBank/DDBJ whole genome shotgun (WGS) entry which is preliminary data.</text>
</comment>
<feature type="transmembrane region" description="Helical" evidence="7">
    <location>
        <begin position="69"/>
        <end position="89"/>
    </location>
</feature>
<keyword evidence="9" id="KW-1185">Reference proteome</keyword>
<keyword evidence="3" id="KW-1003">Cell membrane</keyword>
<evidence type="ECO:0000256" key="5">
    <source>
        <dbReference type="ARBA" id="ARBA00022989"/>
    </source>
</evidence>
<dbReference type="Proteomes" id="UP000245618">
    <property type="component" value="Unassembled WGS sequence"/>
</dbReference>
<gene>
    <name evidence="8" type="ORF">DB891_10985</name>
</gene>
<dbReference type="AlphaFoldDB" id="A0A2U1JUV2"/>
<keyword evidence="6 7" id="KW-0472">Membrane</keyword>
<evidence type="ECO:0000256" key="2">
    <source>
        <dbReference type="ARBA" id="ARBA00009784"/>
    </source>
</evidence>
<proteinExistence type="inferred from homology"/>
<keyword evidence="5 7" id="KW-1133">Transmembrane helix</keyword>
<evidence type="ECO:0000256" key="4">
    <source>
        <dbReference type="ARBA" id="ARBA00022692"/>
    </source>
</evidence>
<evidence type="ECO:0000313" key="9">
    <source>
        <dbReference type="Proteomes" id="UP000245618"/>
    </source>
</evidence>
<keyword evidence="4 7" id="KW-0812">Transmembrane</keyword>
<organism evidence="8 9">
    <name type="scientific">Flavobacterium laiguense</name>
    <dbReference type="NCBI Taxonomy" id="2169409"/>
    <lineage>
        <taxon>Bacteria</taxon>
        <taxon>Pseudomonadati</taxon>
        <taxon>Bacteroidota</taxon>
        <taxon>Flavobacteriia</taxon>
        <taxon>Flavobacteriales</taxon>
        <taxon>Flavobacteriaceae</taxon>
        <taxon>Flavobacterium</taxon>
    </lineage>
</organism>
<evidence type="ECO:0000256" key="6">
    <source>
        <dbReference type="ARBA" id="ARBA00023136"/>
    </source>
</evidence>
<evidence type="ECO:0000256" key="3">
    <source>
        <dbReference type="ARBA" id="ARBA00022475"/>
    </source>
</evidence>
<comment type="similarity">
    <text evidence="2 7">Belongs to the UPF0056 (MarC) family.</text>
</comment>
<dbReference type="PANTHER" id="PTHR33508:SF10">
    <property type="entry name" value="UPF0056 INNER MEMBRANE PROTEIN YHGN"/>
    <property type="match status" value="1"/>
</dbReference>
<protein>
    <recommendedName>
        <fullName evidence="7">UPF0056 membrane protein</fullName>
    </recommendedName>
</protein>
<sequence length="202" mass="21906">MSFEMQIFSFLFLMLGPFKVVIPFVKITMNASSELTRHIALRATLFSSTVLLIAAFLGQRIMSSYGIPMPIMALSGGIILFLVALLNVIKQFTPPTGKKDFIKNPTLNMALNPLAFPAIVTPYGIAALIVFLSISPDLKAKLTVGAIVIGIMSLNLIVMLLAKRFFKPLSLILALLGVILGIIQVALGLMVIINQTKTIFAL</sequence>
<name>A0A2U1JUV2_9FLAO</name>